<dbReference type="Pfam" id="PF03466">
    <property type="entry name" value="LysR_substrate"/>
    <property type="match status" value="1"/>
</dbReference>
<dbReference type="Proteomes" id="UP000018130">
    <property type="component" value="Unassembled WGS sequence"/>
</dbReference>
<dbReference type="InterPro" id="IPR058163">
    <property type="entry name" value="LysR-type_TF_proteobact-type"/>
</dbReference>
<dbReference type="RefSeq" id="WP_197090033.1">
    <property type="nucleotide sequence ID" value="NZ_CAQN01000152.1"/>
</dbReference>
<dbReference type="GeneID" id="88765506"/>
<dbReference type="Gene3D" id="1.10.10.10">
    <property type="entry name" value="Winged helix-like DNA-binding domain superfamily/Winged helix DNA-binding domain"/>
    <property type="match status" value="1"/>
</dbReference>
<dbReference type="InterPro" id="IPR036390">
    <property type="entry name" value="WH_DNA-bd_sf"/>
</dbReference>
<reference evidence="6 7" key="2">
    <citation type="submission" date="2013-09" db="EMBL/GenBank/DDBJ databases">
        <title>Whole genome comparison of six Crocosphaera watsonii strains with differing phenotypes.</title>
        <authorList>
            <person name="Bench S.R."/>
            <person name="Heller P."/>
            <person name="Frank I."/>
            <person name="Arciniega M."/>
            <person name="Shilova I.N."/>
            <person name="Zehr J.P."/>
        </authorList>
    </citation>
    <scope>NUCLEOTIDE SEQUENCE [LARGE SCALE GENOMIC DNA]</scope>
    <source>
        <strain evidence="6 7">WH 0402</strain>
    </source>
</reference>
<protein>
    <submittedName>
        <fullName evidence="6">Transcriptional regulator, LysR family</fullName>
    </submittedName>
</protein>
<dbReference type="SUPFAM" id="SSF53850">
    <property type="entry name" value="Periplasmic binding protein-like II"/>
    <property type="match status" value="1"/>
</dbReference>
<dbReference type="PROSITE" id="PS50931">
    <property type="entry name" value="HTH_LYSR"/>
    <property type="match status" value="1"/>
</dbReference>
<name>T2JJS1_CROWT</name>
<dbReference type="InterPro" id="IPR036388">
    <property type="entry name" value="WH-like_DNA-bd_sf"/>
</dbReference>
<evidence type="ECO:0000313" key="6">
    <source>
        <dbReference type="EMBL" id="CCQ65309.1"/>
    </source>
</evidence>
<comment type="caution">
    <text evidence="6">The sequence shown here is derived from an EMBL/GenBank/DDBJ whole genome shotgun (WGS) entry which is preliminary data.</text>
</comment>
<dbReference type="GO" id="GO:0003677">
    <property type="term" value="F:DNA binding"/>
    <property type="evidence" value="ECO:0007669"/>
    <property type="project" value="UniProtKB-KW"/>
</dbReference>
<organism evidence="6 7">
    <name type="scientific">Crocosphaera watsonii WH 0402</name>
    <dbReference type="NCBI Taxonomy" id="1284629"/>
    <lineage>
        <taxon>Bacteria</taxon>
        <taxon>Bacillati</taxon>
        <taxon>Cyanobacteriota</taxon>
        <taxon>Cyanophyceae</taxon>
        <taxon>Oscillatoriophycideae</taxon>
        <taxon>Chroococcales</taxon>
        <taxon>Aphanothecaceae</taxon>
        <taxon>Crocosphaera</taxon>
    </lineage>
</organism>
<feature type="domain" description="HTH lysR-type" evidence="5">
    <location>
        <begin position="15"/>
        <end position="72"/>
    </location>
</feature>
<keyword evidence="4" id="KW-0804">Transcription</keyword>
<dbReference type="PANTHER" id="PTHR30537">
    <property type="entry name" value="HTH-TYPE TRANSCRIPTIONAL REGULATOR"/>
    <property type="match status" value="1"/>
</dbReference>
<dbReference type="InterPro" id="IPR005119">
    <property type="entry name" value="LysR_subst-bd"/>
</dbReference>
<reference evidence="6 7" key="1">
    <citation type="submission" date="2013-01" db="EMBL/GenBank/DDBJ databases">
        <authorList>
            <person name="Bench S."/>
        </authorList>
    </citation>
    <scope>NUCLEOTIDE SEQUENCE [LARGE SCALE GENOMIC DNA]</scope>
    <source>
        <strain evidence="6 7">WH 0402</strain>
    </source>
</reference>
<evidence type="ECO:0000256" key="4">
    <source>
        <dbReference type="ARBA" id="ARBA00023163"/>
    </source>
</evidence>
<dbReference type="GO" id="GO:0003700">
    <property type="term" value="F:DNA-binding transcription factor activity"/>
    <property type="evidence" value="ECO:0007669"/>
    <property type="project" value="InterPro"/>
</dbReference>
<dbReference type="Pfam" id="PF00126">
    <property type="entry name" value="HTH_1"/>
    <property type="match status" value="1"/>
</dbReference>
<dbReference type="EMBL" id="CAQN01000152">
    <property type="protein sequence ID" value="CCQ65309.1"/>
    <property type="molecule type" value="Genomic_DNA"/>
</dbReference>
<dbReference type="AlphaFoldDB" id="T2JJS1"/>
<sequence length="312" mass="34865">MGFKRNDNSDIFDNMDILSLRLFIRIAELGGVTAAARHLSLSPASASARLVKLEEILGCSLFNRTTRAVSLTTDGELFLPYARQTLETLETGLSAVRGESSEVQGLLRMTMPGSFGRMYIIPLLAEFQSRYPQVKLDLRLSDEVLDFVEGAYDLIIRNASLADSRLILRKLAADRRLLVASPAYLEQYGTPTIPEDLAAHRCVTLGETIWKFEDGQIIRVSFSNTVNDGEAMRKMLEHGMGIGMKSVWNARESLKSGLLVEVLAEFPLVTEASIWLLYPSRRIVAPRVRVMIDFLIEQFQPIPPWEGNGELS</sequence>
<evidence type="ECO:0000256" key="1">
    <source>
        <dbReference type="ARBA" id="ARBA00009437"/>
    </source>
</evidence>
<comment type="similarity">
    <text evidence="1">Belongs to the LysR transcriptional regulatory family.</text>
</comment>
<evidence type="ECO:0000256" key="3">
    <source>
        <dbReference type="ARBA" id="ARBA00023125"/>
    </source>
</evidence>
<evidence type="ECO:0000256" key="2">
    <source>
        <dbReference type="ARBA" id="ARBA00023015"/>
    </source>
</evidence>
<accession>T2JJS1</accession>
<evidence type="ECO:0000259" key="5">
    <source>
        <dbReference type="PROSITE" id="PS50931"/>
    </source>
</evidence>
<proteinExistence type="inferred from homology"/>
<evidence type="ECO:0000313" key="7">
    <source>
        <dbReference type="Proteomes" id="UP000018130"/>
    </source>
</evidence>
<dbReference type="CDD" id="cd08422">
    <property type="entry name" value="PBP2_CrgA_like"/>
    <property type="match status" value="1"/>
</dbReference>
<gene>
    <name evidence="6" type="ORF">CWATWH0402_2320</name>
</gene>
<dbReference type="SUPFAM" id="SSF46785">
    <property type="entry name" value="Winged helix' DNA-binding domain"/>
    <property type="match status" value="1"/>
</dbReference>
<dbReference type="FunFam" id="1.10.10.10:FF:000001">
    <property type="entry name" value="LysR family transcriptional regulator"/>
    <property type="match status" value="1"/>
</dbReference>
<dbReference type="Gene3D" id="3.40.190.290">
    <property type="match status" value="1"/>
</dbReference>
<keyword evidence="3" id="KW-0238">DNA-binding</keyword>
<keyword evidence="2" id="KW-0805">Transcription regulation</keyword>
<dbReference type="InterPro" id="IPR000847">
    <property type="entry name" value="LysR_HTH_N"/>
</dbReference>
<dbReference type="PANTHER" id="PTHR30537:SF5">
    <property type="entry name" value="HTH-TYPE TRANSCRIPTIONAL ACTIVATOR TTDR-RELATED"/>
    <property type="match status" value="1"/>
</dbReference>